<reference evidence="9 10" key="1">
    <citation type="submission" date="2019-08" db="EMBL/GenBank/DDBJ databases">
        <title>Genome sequencing of Paenibacillus faecis DSM 23593(T).</title>
        <authorList>
            <person name="Kook J.-K."/>
            <person name="Park S.-N."/>
            <person name="Lim Y.K."/>
        </authorList>
    </citation>
    <scope>NUCLEOTIDE SEQUENCE [LARGE SCALE GENOMIC DNA]</scope>
    <source>
        <strain evidence="9 10">DSM 23593</strain>
    </source>
</reference>
<dbReference type="PANTHER" id="PTHR10357">
    <property type="entry name" value="ALPHA-AMYLASE FAMILY MEMBER"/>
    <property type="match status" value="1"/>
</dbReference>
<keyword evidence="3" id="KW-0479">Metal-binding</keyword>
<evidence type="ECO:0000256" key="5">
    <source>
        <dbReference type="ARBA" id="ARBA00022837"/>
    </source>
</evidence>
<comment type="cofactor">
    <cofactor evidence="1">
        <name>Ca(2+)</name>
        <dbReference type="ChEBI" id="CHEBI:29108"/>
    </cofactor>
</comment>
<dbReference type="InterPro" id="IPR006048">
    <property type="entry name" value="A-amylase/branching_C"/>
</dbReference>
<evidence type="ECO:0000313" key="9">
    <source>
        <dbReference type="EMBL" id="TYA14998.1"/>
    </source>
</evidence>
<evidence type="ECO:0000256" key="2">
    <source>
        <dbReference type="ARBA" id="ARBA00008061"/>
    </source>
</evidence>
<dbReference type="CDD" id="cd00604">
    <property type="entry name" value="IPT_CGTD"/>
    <property type="match status" value="1"/>
</dbReference>
<dbReference type="InterPro" id="IPR013784">
    <property type="entry name" value="Carb-bd-like_fold"/>
</dbReference>
<dbReference type="GO" id="GO:0046872">
    <property type="term" value="F:metal ion binding"/>
    <property type="evidence" value="ECO:0007669"/>
    <property type="project" value="UniProtKB-KW"/>
</dbReference>
<evidence type="ECO:0000256" key="7">
    <source>
        <dbReference type="SAM" id="SignalP"/>
    </source>
</evidence>
<dbReference type="InterPro" id="IPR031319">
    <property type="entry name" value="A-amylase_C"/>
</dbReference>
<dbReference type="SUPFAM" id="SSF51445">
    <property type="entry name" value="(Trans)glycosidases"/>
    <property type="match status" value="1"/>
</dbReference>
<gene>
    <name evidence="9" type="ORF">FRY98_04860</name>
</gene>
<dbReference type="Gene3D" id="2.60.40.1180">
    <property type="entry name" value="Golgi alpha-mannosidase II"/>
    <property type="match status" value="1"/>
</dbReference>
<dbReference type="Pfam" id="PF01833">
    <property type="entry name" value="TIG"/>
    <property type="match status" value="1"/>
</dbReference>
<dbReference type="InterPro" id="IPR013780">
    <property type="entry name" value="Glyco_hydro_b"/>
</dbReference>
<name>A0A5D0CZ74_9BACL</name>
<dbReference type="SMART" id="SM00642">
    <property type="entry name" value="Aamy"/>
    <property type="match status" value="1"/>
</dbReference>
<dbReference type="AlphaFoldDB" id="A0A5D0CZ74"/>
<proteinExistence type="inferred from homology"/>
<evidence type="ECO:0000256" key="3">
    <source>
        <dbReference type="ARBA" id="ARBA00022723"/>
    </source>
</evidence>
<dbReference type="InterPro" id="IPR002909">
    <property type="entry name" value="IPT_dom"/>
</dbReference>
<dbReference type="SMART" id="SM00632">
    <property type="entry name" value="Aamy_C"/>
    <property type="match status" value="1"/>
</dbReference>
<dbReference type="Pfam" id="PF00686">
    <property type="entry name" value="CBM_20"/>
    <property type="match status" value="1"/>
</dbReference>
<dbReference type="RefSeq" id="WP_148450590.1">
    <property type="nucleotide sequence ID" value="NZ_VSDO01000001.1"/>
</dbReference>
<keyword evidence="5" id="KW-0106">Calcium</keyword>
<dbReference type="CDD" id="cd11320">
    <property type="entry name" value="AmyAc_AmyMalt_CGTase_like"/>
    <property type="match status" value="1"/>
</dbReference>
<dbReference type="InterPro" id="IPR006046">
    <property type="entry name" value="Alpha_amylase"/>
</dbReference>
<dbReference type="InterPro" id="IPR002044">
    <property type="entry name" value="CBM20"/>
</dbReference>
<dbReference type="PRINTS" id="PR00110">
    <property type="entry name" value="ALPHAAMYLASE"/>
</dbReference>
<feature type="chain" id="PRO_5022813519" evidence="7">
    <location>
        <begin position="28"/>
        <end position="715"/>
    </location>
</feature>
<accession>A0A5D0CZ74</accession>
<dbReference type="GO" id="GO:0004556">
    <property type="term" value="F:alpha-amylase activity"/>
    <property type="evidence" value="ECO:0007669"/>
    <property type="project" value="InterPro"/>
</dbReference>
<evidence type="ECO:0000256" key="4">
    <source>
        <dbReference type="ARBA" id="ARBA00022729"/>
    </source>
</evidence>
<dbReference type="Gene3D" id="3.20.20.80">
    <property type="entry name" value="Glycosidases"/>
    <property type="match status" value="1"/>
</dbReference>
<protein>
    <submittedName>
        <fullName evidence="9">Alpha-amylase</fullName>
    </submittedName>
</protein>
<dbReference type="InterPro" id="IPR017853">
    <property type="entry name" value="GH"/>
</dbReference>
<feature type="signal peptide" evidence="7">
    <location>
        <begin position="1"/>
        <end position="27"/>
    </location>
</feature>
<dbReference type="SUPFAM" id="SSF51011">
    <property type="entry name" value="Glycosyl hydrolase domain"/>
    <property type="match status" value="1"/>
</dbReference>
<dbReference type="PANTHER" id="PTHR10357:SF215">
    <property type="entry name" value="ALPHA-AMYLASE 1"/>
    <property type="match status" value="1"/>
</dbReference>
<dbReference type="EMBL" id="VSDO01000001">
    <property type="protein sequence ID" value="TYA14998.1"/>
    <property type="molecule type" value="Genomic_DNA"/>
</dbReference>
<keyword evidence="4 7" id="KW-0732">Signal</keyword>
<evidence type="ECO:0000313" key="10">
    <source>
        <dbReference type="Proteomes" id="UP000325218"/>
    </source>
</evidence>
<comment type="similarity">
    <text evidence="2 6">Belongs to the glycosyl hydrolase 13 family.</text>
</comment>
<dbReference type="InterPro" id="IPR006047">
    <property type="entry name" value="GH13_cat_dom"/>
</dbReference>
<evidence type="ECO:0000259" key="8">
    <source>
        <dbReference type="PROSITE" id="PS51166"/>
    </source>
</evidence>
<dbReference type="InterPro" id="IPR013783">
    <property type="entry name" value="Ig-like_fold"/>
</dbReference>
<feature type="domain" description="CBM20" evidence="8">
    <location>
        <begin position="610"/>
        <end position="715"/>
    </location>
</feature>
<dbReference type="InterPro" id="IPR014756">
    <property type="entry name" value="Ig_E-set"/>
</dbReference>
<dbReference type="Proteomes" id="UP000325218">
    <property type="component" value="Unassembled WGS sequence"/>
</dbReference>
<dbReference type="OrthoDB" id="9805159at2"/>
<evidence type="ECO:0000256" key="1">
    <source>
        <dbReference type="ARBA" id="ARBA00001913"/>
    </source>
</evidence>
<keyword evidence="10" id="KW-1185">Reference proteome</keyword>
<dbReference type="GO" id="GO:2001070">
    <property type="term" value="F:starch binding"/>
    <property type="evidence" value="ECO:0007669"/>
    <property type="project" value="InterPro"/>
</dbReference>
<sequence>MNKRTKLLTALSLSLSMALGTSLPAWASSDTSVENKLNYSTDVVYQIVTDRFMDGNPANNPAGGASSGDKSNLKLYFGGDWQGIIDKINDGYLTGMGITALWISQPVENITAVIDYSGTKNTSYHGYWPRDFKRTNEAFGNFTDFENLIRTAHENNIKVIIDFAPNHTSPASSTDANFAENGALYDNGKLLGTYMKDTNQLFHHHGGTDFSTIEDGIYRNLYDLADINHNNNLIDTYFKDAIQLWLDMGVDGIRFDAVKHMPFGWQKSYVSSIYSSKHPVFTFGEWFLGADETSTDNIRFANESGMHLLDFAYAQQVREVLRDKSETMKDLNAVIEDTAAVYQFDNNLVTFIDNHDMDRFQVSGASKRPTEQALALTLTSRGVPAIYYGTEQYATGNGDPNNRGMMPSFDTSTTAYKLIQTLAPLRKSNPAIAYGTTQERWVNEDVYIFERKFGNNTAVVALNRSESKSYPISKLLTSLPAGTYSDELNGLLNGNSITVDGSGTVTPFTLAAGGTAVWQHTAAETAPIIGNVGPTMGKAGNTVTIDGRGFGNDKGEVNFGTVAATGSDILSWEDTQIRAIIPATASPGETDVTVNTAAGATSEPFHNFNILTAEQVTVRFLVNNATTSLGENVYLVGNVAELGAWDEKQVIGPMYNQVIAKYPTWYYDVSVPAGAKLEFKFVKTNGKTLTWEGGNNHTYTAPSNGTGTVTVNWQN</sequence>
<dbReference type="Pfam" id="PF02806">
    <property type="entry name" value="Alpha-amylase_C"/>
    <property type="match status" value="1"/>
</dbReference>
<dbReference type="Pfam" id="PF00128">
    <property type="entry name" value="Alpha-amylase"/>
    <property type="match status" value="1"/>
</dbReference>
<dbReference type="SMART" id="SM01065">
    <property type="entry name" value="CBM_2"/>
    <property type="match status" value="1"/>
</dbReference>
<dbReference type="PROSITE" id="PS51166">
    <property type="entry name" value="CBM20"/>
    <property type="match status" value="1"/>
</dbReference>
<dbReference type="SUPFAM" id="SSF49452">
    <property type="entry name" value="Starch-binding domain-like"/>
    <property type="match status" value="1"/>
</dbReference>
<dbReference type="Gene3D" id="2.60.40.10">
    <property type="entry name" value="Immunoglobulins"/>
    <property type="match status" value="2"/>
</dbReference>
<organism evidence="9 10">
    <name type="scientific">Paenibacillus faecis</name>
    <dbReference type="NCBI Taxonomy" id="862114"/>
    <lineage>
        <taxon>Bacteria</taxon>
        <taxon>Bacillati</taxon>
        <taxon>Bacillota</taxon>
        <taxon>Bacilli</taxon>
        <taxon>Bacillales</taxon>
        <taxon>Paenibacillaceae</taxon>
        <taxon>Paenibacillus</taxon>
    </lineage>
</organism>
<evidence type="ECO:0000256" key="6">
    <source>
        <dbReference type="RuleBase" id="RU003615"/>
    </source>
</evidence>
<dbReference type="GO" id="GO:0005975">
    <property type="term" value="P:carbohydrate metabolic process"/>
    <property type="evidence" value="ECO:0007669"/>
    <property type="project" value="InterPro"/>
</dbReference>
<dbReference type="SUPFAM" id="SSF81296">
    <property type="entry name" value="E set domains"/>
    <property type="match status" value="1"/>
</dbReference>
<comment type="caution">
    <text evidence="9">The sequence shown here is derived from an EMBL/GenBank/DDBJ whole genome shotgun (WGS) entry which is preliminary data.</text>
</comment>